<name>I0ERH1_HELCM</name>
<dbReference type="RefSeq" id="WP_014659056.1">
    <property type="nucleotide sequence ID" value="NC_017735.1"/>
</dbReference>
<evidence type="ECO:0000313" key="1">
    <source>
        <dbReference type="EMBL" id="AFI05540.1"/>
    </source>
</evidence>
<dbReference type="HOGENOM" id="CLU_1616756_0_0_7"/>
<dbReference type="STRING" id="1163745.HCD_02610"/>
<dbReference type="KEGG" id="hcm:HCD_02610"/>
<reference evidence="1 2" key="1">
    <citation type="journal article" date="2013" name="PLoS ONE">
        <title>Sequence Divergence and Conservation in Genomes ofHelicobacter cetorum Strains from a Dolphin and a Whale.</title>
        <authorList>
            <person name="Kersulyte D."/>
            <person name="Rossi M."/>
            <person name="Berg D.E."/>
        </authorList>
    </citation>
    <scope>NUCLEOTIDE SEQUENCE [LARGE SCALE GENOMIC DNA]</scope>
    <source>
        <strain evidence="1 2">MIT 99-5656</strain>
    </source>
</reference>
<dbReference type="OrthoDB" id="5328130at2"/>
<keyword evidence="2" id="KW-1185">Reference proteome</keyword>
<dbReference type="Proteomes" id="UP000005013">
    <property type="component" value="Chromosome"/>
</dbReference>
<evidence type="ECO:0000313" key="2">
    <source>
        <dbReference type="Proteomes" id="UP000005013"/>
    </source>
</evidence>
<dbReference type="EMBL" id="CP003481">
    <property type="protein sequence ID" value="AFI05540.1"/>
    <property type="molecule type" value="Genomic_DNA"/>
</dbReference>
<accession>I0ERH1</accession>
<dbReference type="PATRIC" id="fig|1163745.3.peg.552"/>
<sequence>MGVFQMGLKLCMGLILAGEMLLADSSFAIRVDKSLSSSLLNVLSMAFQQDMKAKLKVVVAKDTDKNRKKELCGFDAFLLSDSLMRTIPSKALFHKDFLFQSQENKTLYAFSLINSQYCSKERNHKFKLEALEHWFREKAPKLIESYKVNYKNQYVSPSHKKQTQNN</sequence>
<organism evidence="1 2">
    <name type="scientific">Helicobacter cetorum (strain ATCC BAA-540 / CCUG 52418 / MIT 99-5656)</name>
    <dbReference type="NCBI Taxonomy" id="1163745"/>
    <lineage>
        <taxon>Bacteria</taxon>
        <taxon>Pseudomonadati</taxon>
        <taxon>Campylobacterota</taxon>
        <taxon>Epsilonproteobacteria</taxon>
        <taxon>Campylobacterales</taxon>
        <taxon>Helicobacteraceae</taxon>
        <taxon>Helicobacter</taxon>
    </lineage>
</organism>
<dbReference type="AlphaFoldDB" id="I0ERH1"/>
<proteinExistence type="predicted"/>
<protein>
    <submittedName>
        <fullName evidence="1">Uncharacterized protein</fullName>
    </submittedName>
</protein>
<gene>
    <name evidence="1" type="ordered locus">HCD_02610</name>
</gene>